<feature type="domain" description="Transforming acidic coiled-coil-containing protein C-terminal" evidence="9">
    <location>
        <begin position="595"/>
        <end position="778"/>
    </location>
</feature>
<evidence type="ECO:0000256" key="2">
    <source>
        <dbReference type="ARBA" id="ARBA00009423"/>
    </source>
</evidence>
<evidence type="ECO:0000256" key="6">
    <source>
        <dbReference type="ARBA" id="ARBA00023212"/>
    </source>
</evidence>
<dbReference type="EMBL" id="CAJNOC010002588">
    <property type="protein sequence ID" value="CAF0941569.1"/>
    <property type="molecule type" value="Genomic_DNA"/>
</dbReference>
<dbReference type="AlphaFoldDB" id="A0A814CHN0"/>
<protein>
    <recommendedName>
        <fullName evidence="9">Transforming acidic coiled-coil-containing protein C-terminal domain-containing protein</fullName>
    </recommendedName>
</protein>
<feature type="compositionally biased region" description="Polar residues" evidence="8">
    <location>
        <begin position="224"/>
        <end position="241"/>
    </location>
</feature>
<evidence type="ECO:0000256" key="8">
    <source>
        <dbReference type="SAM" id="MobiDB-lite"/>
    </source>
</evidence>
<comment type="caution">
    <text evidence="10">The sequence shown here is derived from an EMBL/GenBank/DDBJ whole genome shotgun (WGS) entry which is preliminary data.</text>
</comment>
<evidence type="ECO:0000259" key="9">
    <source>
        <dbReference type="Pfam" id="PF05010"/>
    </source>
</evidence>
<feature type="region of interest" description="Disordered" evidence="8">
    <location>
        <begin position="1"/>
        <end position="79"/>
    </location>
</feature>
<feature type="compositionally biased region" description="Polar residues" evidence="8">
    <location>
        <begin position="120"/>
        <end position="143"/>
    </location>
</feature>
<dbReference type="GO" id="GO:0007052">
    <property type="term" value="P:mitotic spindle organization"/>
    <property type="evidence" value="ECO:0007669"/>
    <property type="project" value="InterPro"/>
</dbReference>
<evidence type="ECO:0000313" key="11">
    <source>
        <dbReference type="Proteomes" id="UP000663879"/>
    </source>
</evidence>
<comment type="subcellular location">
    <subcellularLocation>
        <location evidence="1">Cytoplasm</location>
        <location evidence="1">Cytoskeleton</location>
    </subcellularLocation>
</comment>
<feature type="compositionally biased region" description="Polar residues" evidence="8">
    <location>
        <begin position="475"/>
        <end position="498"/>
    </location>
</feature>
<name>A0A814CHN0_9BILA</name>
<organism evidence="10 11">
    <name type="scientific">Brachionus calyciflorus</name>
    <dbReference type="NCBI Taxonomy" id="104777"/>
    <lineage>
        <taxon>Eukaryota</taxon>
        <taxon>Metazoa</taxon>
        <taxon>Spiralia</taxon>
        <taxon>Gnathifera</taxon>
        <taxon>Rotifera</taxon>
        <taxon>Eurotatoria</taxon>
        <taxon>Monogononta</taxon>
        <taxon>Pseudotrocha</taxon>
        <taxon>Ploima</taxon>
        <taxon>Brachionidae</taxon>
        <taxon>Brachionus</taxon>
    </lineage>
</organism>
<dbReference type="OrthoDB" id="10255048at2759"/>
<feature type="region of interest" description="Disordered" evidence="8">
    <location>
        <begin position="120"/>
        <end position="241"/>
    </location>
</feature>
<proteinExistence type="inferred from homology"/>
<comment type="similarity">
    <text evidence="2">Belongs to the TACC family.</text>
</comment>
<dbReference type="InterPro" id="IPR007707">
    <property type="entry name" value="TACC_C"/>
</dbReference>
<dbReference type="Pfam" id="PF05010">
    <property type="entry name" value="TACC_C"/>
    <property type="match status" value="1"/>
</dbReference>
<evidence type="ECO:0000256" key="1">
    <source>
        <dbReference type="ARBA" id="ARBA00004245"/>
    </source>
</evidence>
<keyword evidence="6" id="KW-0206">Cytoskeleton</keyword>
<dbReference type="InterPro" id="IPR039915">
    <property type="entry name" value="TACC"/>
</dbReference>
<evidence type="ECO:0000313" key="10">
    <source>
        <dbReference type="EMBL" id="CAF0941569.1"/>
    </source>
</evidence>
<keyword evidence="11" id="KW-1185">Reference proteome</keyword>
<feature type="compositionally biased region" description="Polar residues" evidence="8">
    <location>
        <begin position="158"/>
        <end position="177"/>
    </location>
</feature>
<dbReference type="GO" id="GO:0005737">
    <property type="term" value="C:cytoplasm"/>
    <property type="evidence" value="ECO:0007669"/>
    <property type="project" value="TreeGrafter"/>
</dbReference>
<feature type="compositionally biased region" description="Low complexity" evidence="8">
    <location>
        <begin position="178"/>
        <end position="208"/>
    </location>
</feature>
<dbReference type="GO" id="GO:0005856">
    <property type="term" value="C:cytoskeleton"/>
    <property type="evidence" value="ECO:0007669"/>
    <property type="project" value="UniProtKB-SubCell"/>
</dbReference>
<dbReference type="PANTHER" id="PTHR13924">
    <property type="entry name" value="TRANSFORMING ACIDIC COILED-COIL CONTAINING PROTEIN 1/2"/>
    <property type="match status" value="1"/>
</dbReference>
<dbReference type="Proteomes" id="UP000663879">
    <property type="component" value="Unassembled WGS sequence"/>
</dbReference>
<feature type="compositionally biased region" description="Low complexity" evidence="8">
    <location>
        <begin position="29"/>
        <end position="47"/>
    </location>
</feature>
<dbReference type="Gene3D" id="1.10.287.1490">
    <property type="match status" value="1"/>
</dbReference>
<feature type="coiled-coil region" evidence="7">
    <location>
        <begin position="588"/>
        <end position="781"/>
    </location>
</feature>
<sequence length="786" mass="89626">MHINNNVSNFDEEPMEVDPGTPLFTRQLPSQQNQNTENQPPTSPNSTKINRPKIVKPVRPPPRMVRPPLPNDNDFDADINPFQTRAKIGFDSATSSSSSISNENNQDYFLKEDINPFNTRRSLARSPSPNKDQISQEETNGSANDDEWETHKKRSNSRRSVNNHHQNNQLLSPTINQSSSVSVVSSTTDLSSTSSISPQENQVQNQESNEFESNDSETKEENINENFSDPFNTPPKANNNKITSRSALSTTLTDSNNEDSNNFAASGQLLDFSTENQIQNQSANTSALLPADCVIFDSIFSNESEFQSFLDYLENKEKDSSIVKKTEYSEFARKSLYLQFDPIIQNCRSLSPEKIKRLSIIRDKQETIKFFLSEIVEEENEQTVNTTTNLENQSLVDSDKSRSKIDLTHNESINRNINVTRRSSITMDSFSNNLKSDSLTFNQDKTNTLTEFQTEIQPEELFDDRNSQNINESKFKNSISSNTSLNQSKTSETANGPNASILDFDRINISNKPNANETNDSFKLLTDDSMLDDIQLFNKQGGNANSVNINRTKIQTQKTFEKKSNSLTSSVTSVTGISDDESSLNPSMSKLIAELNAMKEKEKSYQEQIRSLDEENKKFRVIVVEFETIIQNMDNNREESESKLRNELIELTKERDHLQEDVIGVERAFDDLHRRFEKLKLKVEEFKKNEDGLQKAIESYKQQLEKEKLKYSTLKKHAEEKLEFANNEIDKLRKSTAIELQTLRAELRKAEIKISSLELTVQQKDQENTELTNLLEDLLAKVKPNQ</sequence>
<keyword evidence="3" id="KW-0963">Cytoplasm</keyword>
<gene>
    <name evidence="10" type="ORF">OXX778_LOCUS13456</name>
</gene>
<dbReference type="Gene3D" id="1.20.5.1700">
    <property type="match status" value="1"/>
</dbReference>
<dbReference type="GO" id="GO:0007097">
    <property type="term" value="P:nuclear migration"/>
    <property type="evidence" value="ECO:0007669"/>
    <property type="project" value="TreeGrafter"/>
</dbReference>
<feature type="region of interest" description="Disordered" evidence="8">
    <location>
        <begin position="475"/>
        <end position="499"/>
    </location>
</feature>
<evidence type="ECO:0000256" key="7">
    <source>
        <dbReference type="SAM" id="Coils"/>
    </source>
</evidence>
<dbReference type="PANTHER" id="PTHR13924:SF10">
    <property type="entry name" value="TRANSFORMING ACIDIC COILED-COIL PROTEIN, ISOFORM K"/>
    <property type="match status" value="1"/>
</dbReference>
<evidence type="ECO:0000256" key="5">
    <source>
        <dbReference type="ARBA" id="ARBA00023054"/>
    </source>
</evidence>
<evidence type="ECO:0000256" key="3">
    <source>
        <dbReference type="ARBA" id="ARBA00022490"/>
    </source>
</evidence>
<accession>A0A814CHN0</accession>
<keyword evidence="4" id="KW-0597">Phosphoprotein</keyword>
<feature type="compositionally biased region" description="Pro residues" evidence="8">
    <location>
        <begin position="58"/>
        <end position="70"/>
    </location>
</feature>
<keyword evidence="5 7" id="KW-0175">Coiled coil</keyword>
<reference evidence="10" key="1">
    <citation type="submission" date="2021-02" db="EMBL/GenBank/DDBJ databases">
        <authorList>
            <person name="Nowell W R."/>
        </authorList>
    </citation>
    <scope>NUCLEOTIDE SEQUENCE</scope>
    <source>
        <strain evidence="10">Ploen Becks lab</strain>
    </source>
</reference>
<evidence type="ECO:0000256" key="4">
    <source>
        <dbReference type="ARBA" id="ARBA00022553"/>
    </source>
</evidence>